<organism evidence="3 4">
    <name type="scientific">Amycolatopsis roodepoortensis</name>
    <dbReference type="NCBI Taxonomy" id="700274"/>
    <lineage>
        <taxon>Bacteria</taxon>
        <taxon>Bacillati</taxon>
        <taxon>Actinomycetota</taxon>
        <taxon>Actinomycetes</taxon>
        <taxon>Pseudonocardiales</taxon>
        <taxon>Pseudonocardiaceae</taxon>
        <taxon>Amycolatopsis</taxon>
    </lineage>
</organism>
<evidence type="ECO:0000259" key="2">
    <source>
        <dbReference type="Pfam" id="PF14028"/>
    </source>
</evidence>
<proteinExistence type="predicted"/>
<gene>
    <name evidence="3" type="ORF">H4W30_000915</name>
</gene>
<comment type="caution">
    <text evidence="3">The sequence shown here is derived from an EMBL/GenBank/DDBJ whole genome shotgun (WGS) entry which is preliminary data.</text>
</comment>
<accession>A0ABR9KZU1</accession>
<evidence type="ECO:0000313" key="4">
    <source>
        <dbReference type="Proteomes" id="UP000656548"/>
    </source>
</evidence>
<evidence type="ECO:0000313" key="3">
    <source>
        <dbReference type="EMBL" id="MBE1573886.1"/>
    </source>
</evidence>
<evidence type="ECO:0000259" key="1">
    <source>
        <dbReference type="Pfam" id="PF04738"/>
    </source>
</evidence>
<keyword evidence="4" id="KW-1185">Reference proteome</keyword>
<dbReference type="InterPro" id="IPR023809">
    <property type="entry name" value="Thiopep_bacteriocin_synth_dom"/>
</dbReference>
<dbReference type="RefSeq" id="WP_192741630.1">
    <property type="nucleotide sequence ID" value="NZ_JADBEJ010000001.1"/>
</dbReference>
<feature type="domain" description="Thiopeptide-type bacteriocin biosynthesis" evidence="2">
    <location>
        <begin position="764"/>
        <end position="1010"/>
    </location>
</feature>
<reference evidence="3 4" key="1">
    <citation type="submission" date="2020-10" db="EMBL/GenBank/DDBJ databases">
        <title>Sequencing the genomes of 1000 actinobacteria strains.</title>
        <authorList>
            <person name="Klenk H.-P."/>
        </authorList>
    </citation>
    <scope>NUCLEOTIDE SEQUENCE [LARGE SCALE GENOMIC DNA]</scope>
    <source>
        <strain evidence="3 4">DSM 46661</strain>
    </source>
</reference>
<dbReference type="NCBIfam" id="TIGR03891">
    <property type="entry name" value="thiopep_ocin"/>
    <property type="match status" value="1"/>
</dbReference>
<name>A0ABR9KZU1_9PSEU</name>
<feature type="domain" description="Lantibiotic dehydratase N-terminal" evidence="1">
    <location>
        <begin position="46"/>
        <end position="695"/>
    </location>
</feature>
<dbReference type="Pfam" id="PF14028">
    <property type="entry name" value="Lant_dehydr_C"/>
    <property type="match status" value="1"/>
</dbReference>
<protein>
    <submittedName>
        <fullName evidence="3">Thiopeptide-type bacteriocin biosynthesis protein</fullName>
    </submittedName>
</protein>
<sequence>MPTPLYRHRGAALLRAAAAPVSSSPETWPDLDDIEASRAWLATAWARPEIADAISIASSGLARRIETVLGDAAMPTKQVRRATVATMRYLVRASGRHTPFGLFAGVAPASIGSAAKSRWGSEHQPSARADTQWVADVVDRLESDPELLKRLQVVFSNLATVRGQRLEVPQGPNRVSVRHTSAVRAVRAAATSPIRFADLAATLAESFPSVASGTIGAMLTSLVKQGFLVTSLRAPCTVTDLLEYLIARLHAAAVDTVTAAATTLAELEAIAAALRHHNRAGIGRAEQRRLRDELTRRMRTLSSAGRTPVALDLRLDVDVALPETVVREMEWAATALIRLTRQPTGHAHWRDFYVAFCERYGTGALVPLADVVDPDSGVGLPNGYPGSVLPAPHAGVSERDELLLALAFTALADRSGEIVLTEDMISSLTVGDPAIERNLPPHVELAGRIQCDSVERLNRGDFTVTVAPGRSAGTFTSRFTTLAPDAGLERVFADLPTTVEGGVPVQLSFPPVYPNGENVCRVPRYLSDLLPLGEYRDSMLRAGQPGTEGTVVELNDLAVTATRSGLHLVSLSRAQVLEPQVVHALALEKQPPPLARFLAHLSRALDATWHQFDWGPAAQRLPFLPRVRYRRTILSPARWRLDTTDLPAAGSDDRAWIAALSAWADRWQCPSAVELRDVDRSLPLDVAEPAHRAILHAHLTRHGHAVLGETPDEAALGWADGHVHEIAVPLFTTRPPSPSPRVAGSPLVTNSDHGQLPGTDGTKWLHASVFTHPERVDEIITDQLPQLLGELDPSPEFWFVRYRSPHETDHLRLRLRTPDTASYARTLAALGDWATGLRRDGAIRQLTIGTYLPETGRYGHGTAMDAAEAVFVADSAVVAAQLRHLSAGAAGLVALGMVDTAAEFLGTRAAAMNWLRNHPAPESAAVDRAVLNEVIGLARTDGLDGVPGWADHVAGHWRARAAALATYRARLDPAADTDAVLEALLHMHHNRAIGIDRDSENGCRRLARHAALAWHAHHQDNRR</sequence>
<dbReference type="EMBL" id="JADBEJ010000001">
    <property type="protein sequence ID" value="MBE1573886.1"/>
    <property type="molecule type" value="Genomic_DNA"/>
</dbReference>
<dbReference type="Pfam" id="PF04738">
    <property type="entry name" value="Lant_dehydr_N"/>
    <property type="match status" value="1"/>
</dbReference>
<dbReference type="InterPro" id="IPR006827">
    <property type="entry name" value="Lant_deHydtase_N"/>
</dbReference>
<dbReference type="Proteomes" id="UP000656548">
    <property type="component" value="Unassembled WGS sequence"/>
</dbReference>